<dbReference type="SUPFAM" id="SSF53901">
    <property type="entry name" value="Thiolase-like"/>
    <property type="match status" value="2"/>
</dbReference>
<organism evidence="3 4">
    <name type="scientific">Streptomyces plumbiresistens</name>
    <dbReference type="NCBI Taxonomy" id="511811"/>
    <lineage>
        <taxon>Bacteria</taxon>
        <taxon>Bacillati</taxon>
        <taxon>Actinomycetota</taxon>
        <taxon>Actinomycetes</taxon>
        <taxon>Kitasatosporales</taxon>
        <taxon>Streptomycetaceae</taxon>
        <taxon>Streptomyces</taxon>
    </lineage>
</organism>
<proteinExistence type="predicted"/>
<dbReference type="Gene3D" id="3.40.47.10">
    <property type="match status" value="1"/>
</dbReference>
<reference evidence="4" key="1">
    <citation type="journal article" date="2019" name="Int. J. Syst. Evol. Microbiol.">
        <title>The Global Catalogue of Microorganisms (GCM) 10K type strain sequencing project: providing services to taxonomists for standard genome sequencing and annotation.</title>
        <authorList>
            <consortium name="The Broad Institute Genomics Platform"/>
            <consortium name="The Broad Institute Genome Sequencing Center for Infectious Disease"/>
            <person name="Wu L."/>
            <person name="Ma J."/>
        </authorList>
    </citation>
    <scope>NUCLEOTIDE SEQUENCE [LARGE SCALE GENOMIC DNA]</scope>
    <source>
        <strain evidence="4">JCM 16924</strain>
    </source>
</reference>
<name>A0ABP7TEZ3_9ACTN</name>
<dbReference type="Proteomes" id="UP001500456">
    <property type="component" value="Unassembled WGS sequence"/>
</dbReference>
<dbReference type="PANTHER" id="PTHR42870">
    <property type="entry name" value="ACETYL-COA C-ACETYLTRANSFERASE"/>
    <property type="match status" value="1"/>
</dbReference>
<sequence length="396" mass="42311">MTRHNVGVVSTFQTPARSRHPEVTYVEQAQQAAVGALRAAGMRPDDVDAVVFAMAPTHFMGVADVDRWAIDHVFGTGKPFFRVHTGGSTGGSAVHAAYALVRSGMFGSVLIVGAERLDETPDAQEVLNLTFDAFYERDMPLSTNTSVGLMCSRYMSKYGITQEQLALAAVRQRGNAMRNPNAHLKGDITVEDVMASPMIAYPLKLYDICPRSSASAAMIIGNDETIAAHQTRPAYVTGIGSISDSYWLGDRMTPSARSDWAELEIAATAGWEAFRRAGITDPLGQIQVAEFYDPYTLLGYLQLEQLGFCEKGKAPLLDADGVWDMHGGAVAVNPSGGTLCSNPIGVTGLIRAIEAANQVMGTAGDIQVTGVHNAVSSALGGMAQFANFTVFGDDHR</sequence>
<protein>
    <submittedName>
        <fullName evidence="3">Thiolase family protein</fullName>
    </submittedName>
</protein>
<dbReference type="InterPro" id="IPR002155">
    <property type="entry name" value="Thiolase"/>
</dbReference>
<evidence type="ECO:0000259" key="1">
    <source>
        <dbReference type="Pfam" id="PF00108"/>
    </source>
</evidence>
<feature type="domain" description="Thiolase N-terminal" evidence="1">
    <location>
        <begin position="6"/>
        <end position="188"/>
    </location>
</feature>
<gene>
    <name evidence="3" type="ORF">GCM10022232_83240</name>
</gene>
<dbReference type="EMBL" id="BAAAZX010000037">
    <property type="protein sequence ID" value="GAA4025164.1"/>
    <property type="molecule type" value="Genomic_DNA"/>
</dbReference>
<dbReference type="InterPro" id="IPR020616">
    <property type="entry name" value="Thiolase_N"/>
</dbReference>
<dbReference type="PANTHER" id="PTHR42870:SF1">
    <property type="entry name" value="NON-SPECIFIC LIPID-TRANSFER PROTEIN-LIKE 2"/>
    <property type="match status" value="1"/>
</dbReference>
<feature type="domain" description="Thiolase C-terminal" evidence="2">
    <location>
        <begin position="254"/>
        <end position="392"/>
    </location>
</feature>
<evidence type="ECO:0000313" key="3">
    <source>
        <dbReference type="EMBL" id="GAA4025164.1"/>
    </source>
</evidence>
<dbReference type="RefSeq" id="WP_345570540.1">
    <property type="nucleotide sequence ID" value="NZ_BAAAZX010000037.1"/>
</dbReference>
<keyword evidence="4" id="KW-1185">Reference proteome</keyword>
<dbReference type="Pfam" id="PF22691">
    <property type="entry name" value="Thiolase_C_1"/>
    <property type="match status" value="1"/>
</dbReference>
<dbReference type="CDD" id="cd00829">
    <property type="entry name" value="SCP-x_thiolase"/>
    <property type="match status" value="1"/>
</dbReference>
<dbReference type="PIRSF" id="PIRSF000429">
    <property type="entry name" value="Ac-CoA_Ac_transf"/>
    <property type="match status" value="1"/>
</dbReference>
<evidence type="ECO:0000313" key="4">
    <source>
        <dbReference type="Proteomes" id="UP001500456"/>
    </source>
</evidence>
<dbReference type="InterPro" id="IPR055140">
    <property type="entry name" value="Thiolase_C_2"/>
</dbReference>
<accession>A0ABP7TEZ3</accession>
<dbReference type="InterPro" id="IPR016039">
    <property type="entry name" value="Thiolase-like"/>
</dbReference>
<evidence type="ECO:0000259" key="2">
    <source>
        <dbReference type="Pfam" id="PF22691"/>
    </source>
</evidence>
<dbReference type="Pfam" id="PF00108">
    <property type="entry name" value="Thiolase_N"/>
    <property type="match status" value="1"/>
</dbReference>
<comment type="caution">
    <text evidence="3">The sequence shown here is derived from an EMBL/GenBank/DDBJ whole genome shotgun (WGS) entry which is preliminary data.</text>
</comment>